<name>L0FVL8_ECHVK</name>
<keyword evidence="1" id="KW-0175">Coiled coil</keyword>
<organism evidence="2 3">
    <name type="scientific">Echinicola vietnamensis (strain DSM 17526 / LMG 23754 / KMM 6221)</name>
    <dbReference type="NCBI Taxonomy" id="926556"/>
    <lineage>
        <taxon>Bacteria</taxon>
        <taxon>Pseudomonadati</taxon>
        <taxon>Bacteroidota</taxon>
        <taxon>Cytophagia</taxon>
        <taxon>Cytophagales</taxon>
        <taxon>Cyclobacteriaceae</taxon>
        <taxon>Echinicola</taxon>
    </lineage>
</organism>
<sequence length="182" mass="21022">MEIRRKRALRIKRKLEHQKLLLDDNDMKLSNRIATKGKLISFLLLLLWCGQACTSVRLISEYDPITDEKVTALEEKVTAYFVSLERNIGTDEAAYEHYQEFFDEAKVDLNTLAVRAAAVDKNRIVQEQVKELQNMLRNLEFLHQMGFASAEQLPPLKTAFNSAFTAIIRLQMALKRGESYEN</sequence>
<gene>
    <name evidence="2" type="ordered locus">Echvi_1081</name>
</gene>
<reference evidence="3" key="1">
    <citation type="submission" date="2012-02" db="EMBL/GenBank/DDBJ databases">
        <title>The complete genome of Echinicola vietnamensis DSM 17526.</title>
        <authorList>
            <person name="Lucas S."/>
            <person name="Copeland A."/>
            <person name="Lapidus A."/>
            <person name="Glavina del Rio T."/>
            <person name="Dalin E."/>
            <person name="Tice H."/>
            <person name="Bruce D."/>
            <person name="Goodwin L."/>
            <person name="Pitluck S."/>
            <person name="Peters L."/>
            <person name="Ovchinnikova G."/>
            <person name="Teshima H."/>
            <person name="Kyrpides N."/>
            <person name="Mavromatis K."/>
            <person name="Ivanova N."/>
            <person name="Brettin T."/>
            <person name="Detter J.C."/>
            <person name="Han C."/>
            <person name="Larimer F."/>
            <person name="Land M."/>
            <person name="Hauser L."/>
            <person name="Markowitz V."/>
            <person name="Cheng J.-F."/>
            <person name="Hugenholtz P."/>
            <person name="Woyke T."/>
            <person name="Wu D."/>
            <person name="Brambilla E."/>
            <person name="Klenk H.-P."/>
            <person name="Eisen J.A."/>
        </authorList>
    </citation>
    <scope>NUCLEOTIDE SEQUENCE [LARGE SCALE GENOMIC DNA]</scope>
    <source>
        <strain evidence="3">DSM 17526 / LMG 23754 / KMM 6221</strain>
    </source>
</reference>
<evidence type="ECO:0000313" key="3">
    <source>
        <dbReference type="Proteomes" id="UP000010796"/>
    </source>
</evidence>
<dbReference type="KEGG" id="evi:Echvi_1081"/>
<dbReference type="Proteomes" id="UP000010796">
    <property type="component" value="Chromosome"/>
</dbReference>
<evidence type="ECO:0000256" key="1">
    <source>
        <dbReference type="SAM" id="Coils"/>
    </source>
</evidence>
<feature type="coiled-coil region" evidence="1">
    <location>
        <begin position="115"/>
        <end position="145"/>
    </location>
</feature>
<dbReference type="HOGENOM" id="CLU_1479839_0_0_10"/>
<accession>L0FVL8</accession>
<keyword evidence="3" id="KW-1185">Reference proteome</keyword>
<evidence type="ECO:0000313" key="2">
    <source>
        <dbReference type="EMBL" id="AGA77352.1"/>
    </source>
</evidence>
<protein>
    <submittedName>
        <fullName evidence="2">Uncharacterized protein</fullName>
    </submittedName>
</protein>
<dbReference type="eggNOG" id="ENOG5033H1Q">
    <property type="taxonomic scope" value="Bacteria"/>
</dbReference>
<proteinExistence type="predicted"/>
<dbReference type="STRING" id="926556.Echvi_1081"/>
<dbReference type="AlphaFoldDB" id="L0FVL8"/>
<dbReference type="EMBL" id="CP003346">
    <property type="protein sequence ID" value="AGA77352.1"/>
    <property type="molecule type" value="Genomic_DNA"/>
</dbReference>